<dbReference type="Proteomes" id="UP000251075">
    <property type="component" value="Unassembled WGS sequence"/>
</dbReference>
<evidence type="ECO:0000313" key="7">
    <source>
        <dbReference type="EMBL" id="RAU21846.1"/>
    </source>
</evidence>
<keyword evidence="5" id="KW-0560">Oxidoreductase</keyword>
<dbReference type="PRINTS" id="PR00411">
    <property type="entry name" value="PNDRDTASEI"/>
</dbReference>
<sequence>MSDHDVLVIGSGPSGVAAAWPLAEAGLSVHLVDGVLPRLARPAPDRPSLSALRQGAPGNLRHLLGERLDGLRDMKGYSPKLRSCADAAFLEGYHDGNAIASVDFQVVGTMAQGGLSNVWGAAASLFDQEDLADWPISLADLLPSYRRVVKRVGVSGSLFDDMAPIHGLDVELEPPLSLPPSSALLLERYDRRGGMPGFLLGRSRNAVLTRPREDRGACLEDMGCMWGCGVGAIYNSADDLAQLRSLPNVTVLSGLMILRLRRDEDGSVIVTGRTALGEERQLRARRVILAAGTLASTRLALDLLQKFDVPVPVLNAPAFAAGLLIPRRLGQPIPAKGFGMAQLAFRLALPGEAGKSVFGLLYDGASMAAPDLAAQMPLSRFGAKSVLRALLPGLLLALVYLPSSYSRSSASLRRSSDGIPSLEIRGGVSTEHKAAVQMAVKRMASHLRRLGAWLLPGSVSVFEPGAEVHYGGTLPMGVATTIHGELIGAPGVTLADGAIFNTLPAKHHTMTMMANADRIGRHLALEAR</sequence>
<evidence type="ECO:0000256" key="3">
    <source>
        <dbReference type="ARBA" id="ARBA00022630"/>
    </source>
</evidence>
<proteinExistence type="inferred from homology"/>
<dbReference type="GO" id="GO:0016491">
    <property type="term" value="F:oxidoreductase activity"/>
    <property type="evidence" value="ECO:0007669"/>
    <property type="project" value="UniProtKB-KW"/>
</dbReference>
<evidence type="ECO:0000256" key="2">
    <source>
        <dbReference type="ARBA" id="ARBA00010790"/>
    </source>
</evidence>
<protein>
    <submittedName>
        <fullName evidence="7">4Fe-4S ferredoxin</fullName>
    </submittedName>
</protein>
<dbReference type="InterPro" id="IPR036188">
    <property type="entry name" value="FAD/NAD-bd_sf"/>
</dbReference>
<evidence type="ECO:0000256" key="4">
    <source>
        <dbReference type="ARBA" id="ARBA00022827"/>
    </source>
</evidence>
<dbReference type="Gene3D" id="3.50.50.60">
    <property type="entry name" value="FAD/NAD(P)-binding domain"/>
    <property type="match status" value="1"/>
</dbReference>
<keyword evidence="3" id="KW-0285">Flavoprotein</keyword>
<dbReference type="InterPro" id="IPR003953">
    <property type="entry name" value="FAD-dep_OxRdtase_2_FAD-bd"/>
</dbReference>
<name>A0A364NXQ3_9PROT</name>
<evidence type="ECO:0000259" key="6">
    <source>
        <dbReference type="Pfam" id="PF00890"/>
    </source>
</evidence>
<dbReference type="PANTHER" id="PTHR42784">
    <property type="entry name" value="PYRANOSE 2-OXIDASE"/>
    <property type="match status" value="1"/>
</dbReference>
<feature type="domain" description="FAD-dependent oxidoreductase 2 FAD-binding" evidence="6">
    <location>
        <begin position="5"/>
        <end position="34"/>
    </location>
</feature>
<comment type="caution">
    <text evidence="7">The sequence shown here is derived from an EMBL/GenBank/DDBJ whole genome shotgun (WGS) entry which is preliminary data.</text>
</comment>
<evidence type="ECO:0000256" key="5">
    <source>
        <dbReference type="ARBA" id="ARBA00023002"/>
    </source>
</evidence>
<dbReference type="OrthoDB" id="9798604at2"/>
<accession>A0A364NXQ3</accession>
<reference evidence="7 8" key="1">
    <citation type="submission" date="2017-11" db="EMBL/GenBank/DDBJ databases">
        <title>Draft genome sequence of magnetotactic bacterium Magnetospirillum kuznetsovii LBB-42.</title>
        <authorList>
            <person name="Grouzdev D.S."/>
            <person name="Rysina M.S."/>
            <person name="Baslerov R.V."/>
            <person name="Koziaeva V."/>
        </authorList>
    </citation>
    <scope>NUCLEOTIDE SEQUENCE [LARGE SCALE GENOMIC DNA]</scope>
    <source>
        <strain evidence="7 8">LBB-42</strain>
    </source>
</reference>
<keyword evidence="4" id="KW-0274">FAD</keyword>
<dbReference type="Pfam" id="PF00890">
    <property type="entry name" value="FAD_binding_2"/>
    <property type="match status" value="1"/>
</dbReference>
<evidence type="ECO:0000313" key="8">
    <source>
        <dbReference type="Proteomes" id="UP000251075"/>
    </source>
</evidence>
<organism evidence="7 8">
    <name type="scientific">Paramagnetospirillum kuznetsovii</name>
    <dbReference type="NCBI Taxonomy" id="2053833"/>
    <lineage>
        <taxon>Bacteria</taxon>
        <taxon>Pseudomonadati</taxon>
        <taxon>Pseudomonadota</taxon>
        <taxon>Alphaproteobacteria</taxon>
        <taxon>Rhodospirillales</taxon>
        <taxon>Magnetospirillaceae</taxon>
        <taxon>Paramagnetospirillum</taxon>
    </lineage>
</organism>
<dbReference type="RefSeq" id="WP_112144631.1">
    <property type="nucleotide sequence ID" value="NZ_PGTO01000007.1"/>
</dbReference>
<dbReference type="AlphaFoldDB" id="A0A364NXQ3"/>
<comment type="cofactor">
    <cofactor evidence="1">
        <name>FAD</name>
        <dbReference type="ChEBI" id="CHEBI:57692"/>
    </cofactor>
</comment>
<evidence type="ECO:0000256" key="1">
    <source>
        <dbReference type="ARBA" id="ARBA00001974"/>
    </source>
</evidence>
<gene>
    <name evidence="7" type="ORF">CU669_11105</name>
</gene>
<dbReference type="PANTHER" id="PTHR42784:SF1">
    <property type="entry name" value="PYRANOSE 2-OXIDASE"/>
    <property type="match status" value="1"/>
</dbReference>
<comment type="similarity">
    <text evidence="2">Belongs to the GMC oxidoreductase family.</text>
</comment>
<dbReference type="InterPro" id="IPR051473">
    <property type="entry name" value="P2Ox-like"/>
</dbReference>
<dbReference type="EMBL" id="PGTO01000007">
    <property type="protein sequence ID" value="RAU21846.1"/>
    <property type="molecule type" value="Genomic_DNA"/>
</dbReference>
<keyword evidence="8" id="KW-1185">Reference proteome</keyword>
<dbReference type="SUPFAM" id="SSF51905">
    <property type="entry name" value="FAD/NAD(P)-binding domain"/>
    <property type="match status" value="1"/>
</dbReference>